<evidence type="ECO:0000256" key="1">
    <source>
        <dbReference type="SAM" id="MobiDB-lite"/>
    </source>
</evidence>
<dbReference type="STRING" id="218821.SAMN05421837_107375"/>
<proteinExistence type="predicted"/>
<gene>
    <name evidence="2" type="ORF">SAMN05421837_107375</name>
</gene>
<feature type="region of interest" description="Disordered" evidence="1">
    <location>
        <begin position="79"/>
        <end position="102"/>
    </location>
</feature>
<evidence type="ECO:0000313" key="3">
    <source>
        <dbReference type="Proteomes" id="UP000198878"/>
    </source>
</evidence>
<dbReference type="EMBL" id="FNUJ01000007">
    <property type="protein sequence ID" value="SEF34407.1"/>
    <property type="molecule type" value="Genomic_DNA"/>
</dbReference>
<feature type="compositionally biased region" description="Acidic residues" evidence="1">
    <location>
        <begin position="82"/>
        <end position="95"/>
    </location>
</feature>
<dbReference type="AlphaFoldDB" id="A0A1H5RAH0"/>
<sequence length="102" mass="11582">MRCRIGDNEYDFDFRMTVAEAIFLQEKAFCTVLEFGPALQKADARALAVLMYMLKKRNKEVVKWDDILKMDVFSLQMLPDPEQADAGDDVEDEVAESAGDPT</sequence>
<accession>A0A1H5RAH0</accession>
<evidence type="ECO:0000313" key="2">
    <source>
        <dbReference type="EMBL" id="SEF34407.1"/>
    </source>
</evidence>
<organism evidence="2 3">
    <name type="scientific">Amycolatopsis pretoriensis</name>
    <dbReference type="NCBI Taxonomy" id="218821"/>
    <lineage>
        <taxon>Bacteria</taxon>
        <taxon>Bacillati</taxon>
        <taxon>Actinomycetota</taxon>
        <taxon>Actinomycetes</taxon>
        <taxon>Pseudonocardiales</taxon>
        <taxon>Pseudonocardiaceae</taxon>
        <taxon>Amycolatopsis</taxon>
    </lineage>
</organism>
<reference evidence="3" key="1">
    <citation type="submission" date="2016-10" db="EMBL/GenBank/DDBJ databases">
        <authorList>
            <person name="Varghese N."/>
            <person name="Submissions S."/>
        </authorList>
    </citation>
    <scope>NUCLEOTIDE SEQUENCE [LARGE SCALE GENOMIC DNA]</scope>
    <source>
        <strain evidence="3">DSM 44654</strain>
    </source>
</reference>
<protein>
    <submittedName>
        <fullName evidence="2">Uncharacterized protein</fullName>
    </submittedName>
</protein>
<keyword evidence="3" id="KW-1185">Reference proteome</keyword>
<dbReference type="Proteomes" id="UP000198878">
    <property type="component" value="Unassembled WGS sequence"/>
</dbReference>
<dbReference type="OrthoDB" id="9989130at2"/>
<name>A0A1H5RAH0_9PSEU</name>
<dbReference type="RefSeq" id="WP_086674039.1">
    <property type="nucleotide sequence ID" value="NZ_FNUJ01000007.1"/>
</dbReference>